<name>E2ZEZ1_9FIRM</name>
<dbReference type="Proteomes" id="UP000006028">
    <property type="component" value="Unassembled WGS sequence"/>
</dbReference>
<evidence type="ECO:0000259" key="2">
    <source>
        <dbReference type="Pfam" id="PF14200"/>
    </source>
</evidence>
<evidence type="ECO:0000313" key="4">
    <source>
        <dbReference type="Proteomes" id="UP000006028"/>
    </source>
</evidence>
<dbReference type="STRING" id="748224.HMPREF9436_00220"/>
<accession>E2ZEZ1</accession>
<dbReference type="eggNOG" id="COG3940">
    <property type="taxonomic scope" value="Bacteria"/>
</dbReference>
<comment type="caution">
    <text evidence="3">The sequence shown here is derived from an EMBL/GenBank/DDBJ whole genome shotgun (WGS) entry which is preliminary data.</text>
</comment>
<dbReference type="BioCyc" id="FCF748224-HMP:GTSS-2567-MONOMER"/>
<dbReference type="Pfam" id="PF14200">
    <property type="entry name" value="RicinB_lectin_2"/>
    <property type="match status" value="2"/>
</dbReference>
<dbReference type="InterPro" id="IPR035992">
    <property type="entry name" value="Ricin_B-like_lectins"/>
</dbReference>
<feature type="region of interest" description="Disordered" evidence="1">
    <location>
        <begin position="153"/>
        <end position="196"/>
    </location>
</feature>
<dbReference type="EMBL" id="AECU01000024">
    <property type="protein sequence ID" value="EFQ08238.1"/>
    <property type="molecule type" value="Genomic_DNA"/>
</dbReference>
<dbReference type="PROSITE" id="PS50231">
    <property type="entry name" value="RICIN_B_LECTIN"/>
    <property type="match status" value="1"/>
</dbReference>
<gene>
    <name evidence="3" type="ORF">HMPREF9436_00220</name>
</gene>
<dbReference type="HOGENOM" id="CLU_090289_0_0_9"/>
<proteinExistence type="predicted"/>
<dbReference type="AlphaFoldDB" id="E2ZEZ1"/>
<sequence>MAKASQAVILENEFYIIKAPNGKVLEVKNFNTENGAAIQLWSYAGHPWQQWQFVDAGEGRWRICNRFTGKMMDLALGGVVEGTWLHQWSRTSGLSQCWALEPTRSGRTRIRNVLADKYIDLVGMNTANGAQAQIWNFVAGGNQEWTLERIDPDTAQSGRRAEEAKDPQPTPSQRKHQNDLVRKLNNAGKGRASRKA</sequence>
<dbReference type="InterPro" id="IPR000772">
    <property type="entry name" value="Ricin_B_lectin"/>
</dbReference>
<dbReference type="OrthoDB" id="1852444at2"/>
<dbReference type="CDD" id="cd00161">
    <property type="entry name" value="beta-trefoil_Ricin-like"/>
    <property type="match status" value="1"/>
</dbReference>
<evidence type="ECO:0000256" key="1">
    <source>
        <dbReference type="SAM" id="MobiDB-lite"/>
    </source>
</evidence>
<organism evidence="3 4">
    <name type="scientific">Faecalibacterium cf. prausnitzii KLE1255</name>
    <dbReference type="NCBI Taxonomy" id="748224"/>
    <lineage>
        <taxon>Bacteria</taxon>
        <taxon>Bacillati</taxon>
        <taxon>Bacillota</taxon>
        <taxon>Clostridia</taxon>
        <taxon>Eubacteriales</taxon>
        <taxon>Oscillospiraceae</taxon>
        <taxon>Faecalibacterium</taxon>
    </lineage>
</organism>
<dbReference type="Gene3D" id="2.80.10.50">
    <property type="match status" value="3"/>
</dbReference>
<evidence type="ECO:0000313" key="3">
    <source>
        <dbReference type="EMBL" id="EFQ08238.1"/>
    </source>
</evidence>
<dbReference type="SUPFAM" id="SSF50370">
    <property type="entry name" value="Ricin B-like lectins"/>
    <property type="match status" value="1"/>
</dbReference>
<keyword evidence="3" id="KW-0430">Lectin</keyword>
<feature type="domain" description="Ricin B lectin" evidence="2">
    <location>
        <begin position="12"/>
        <end position="88"/>
    </location>
</feature>
<protein>
    <submittedName>
        <fullName evidence="3">Ricin-type beta-trefoil lectin domain protein</fullName>
    </submittedName>
</protein>
<dbReference type="RefSeq" id="WP_005937637.1">
    <property type="nucleotide sequence ID" value="NZ_GL538236.1"/>
</dbReference>
<feature type="domain" description="Ricin B lectin" evidence="2">
    <location>
        <begin position="95"/>
        <end position="153"/>
    </location>
</feature>
<reference evidence="3 4" key="1">
    <citation type="submission" date="2010-08" db="EMBL/GenBank/DDBJ databases">
        <authorList>
            <person name="Weinstock G."/>
            <person name="Sodergren E."/>
            <person name="Clifton S."/>
            <person name="Fulton L."/>
            <person name="Fulton B."/>
            <person name="Courtney L."/>
            <person name="Fronick C."/>
            <person name="Harrison M."/>
            <person name="Strong C."/>
            <person name="Farmer C."/>
            <person name="Delahaunty K."/>
            <person name="Markovic C."/>
            <person name="Hall O."/>
            <person name="Minx P."/>
            <person name="Tomlinson C."/>
            <person name="Mitreva M."/>
            <person name="Hou S."/>
            <person name="Chen J."/>
            <person name="Wollam A."/>
            <person name="Pepin K.H."/>
            <person name="Johnson M."/>
            <person name="Bhonagiri V."/>
            <person name="Zhang X."/>
            <person name="Suruliraj S."/>
            <person name="Warren W."/>
            <person name="Chinwalla A."/>
            <person name="Mardis E.R."/>
            <person name="Wilson R.K."/>
        </authorList>
    </citation>
    <scope>NUCLEOTIDE SEQUENCE [LARGE SCALE GENOMIC DNA]</scope>
    <source>
        <strain evidence="3 4">KLE1255</strain>
    </source>
</reference>
<dbReference type="GO" id="GO:0030246">
    <property type="term" value="F:carbohydrate binding"/>
    <property type="evidence" value="ECO:0007669"/>
    <property type="project" value="UniProtKB-KW"/>
</dbReference>